<sequence length="64" mass="7206">MMKNTKAFVTEVEAELLAKKHLEAFVAECRCQNKQDILRAIEKMVGVGMHAHDVVENGYCVTVQ</sequence>
<comment type="caution">
    <text evidence="1">The sequence shown here is derived from an EMBL/GenBank/DDBJ whole genome shotgun (WGS) entry which is preliminary data.</text>
</comment>
<evidence type="ECO:0000313" key="1">
    <source>
        <dbReference type="EMBL" id="THJ46083.1"/>
    </source>
</evidence>
<name>A0A433LL71_AERVE</name>
<reference evidence="1 2" key="1">
    <citation type="submission" date="2019-04" db="EMBL/GenBank/DDBJ databases">
        <title>Comparative genomics of Aeromonas veronii strains pathogenic to fish.</title>
        <authorList>
            <person name="Cascarano M.C."/>
            <person name="Smyrli M."/>
            <person name="Katharios P."/>
        </authorList>
    </citation>
    <scope>NUCLEOTIDE SEQUENCE [LARGE SCALE GENOMIC DNA]</scope>
    <source>
        <strain evidence="1 2">XU1</strain>
    </source>
</reference>
<proteinExistence type="predicted"/>
<protein>
    <submittedName>
        <fullName evidence="1">Uncharacterized protein</fullName>
    </submittedName>
</protein>
<dbReference type="EMBL" id="SSUX01000004">
    <property type="protein sequence ID" value="THJ46083.1"/>
    <property type="molecule type" value="Genomic_DNA"/>
</dbReference>
<dbReference type="AlphaFoldDB" id="A0A433LL71"/>
<accession>A0A433LL71</accession>
<dbReference type="RefSeq" id="WP_127007483.1">
    <property type="nucleotide sequence ID" value="NZ_CAWOGJ010000015.1"/>
</dbReference>
<dbReference type="Proteomes" id="UP000309618">
    <property type="component" value="Unassembled WGS sequence"/>
</dbReference>
<evidence type="ECO:0000313" key="2">
    <source>
        <dbReference type="Proteomes" id="UP000309618"/>
    </source>
</evidence>
<gene>
    <name evidence="1" type="ORF">E8Q35_07260</name>
</gene>
<organism evidence="1 2">
    <name type="scientific">Aeromonas veronii</name>
    <dbReference type="NCBI Taxonomy" id="654"/>
    <lineage>
        <taxon>Bacteria</taxon>
        <taxon>Pseudomonadati</taxon>
        <taxon>Pseudomonadota</taxon>
        <taxon>Gammaproteobacteria</taxon>
        <taxon>Aeromonadales</taxon>
        <taxon>Aeromonadaceae</taxon>
        <taxon>Aeromonas</taxon>
    </lineage>
</organism>